<gene>
    <name evidence="1" type="ORF">AVEN_83099_1</name>
</gene>
<organism evidence="1 2">
    <name type="scientific">Araneus ventricosus</name>
    <name type="common">Orbweaver spider</name>
    <name type="synonym">Epeira ventricosa</name>
    <dbReference type="NCBI Taxonomy" id="182803"/>
    <lineage>
        <taxon>Eukaryota</taxon>
        <taxon>Metazoa</taxon>
        <taxon>Ecdysozoa</taxon>
        <taxon>Arthropoda</taxon>
        <taxon>Chelicerata</taxon>
        <taxon>Arachnida</taxon>
        <taxon>Araneae</taxon>
        <taxon>Araneomorphae</taxon>
        <taxon>Entelegynae</taxon>
        <taxon>Araneoidea</taxon>
        <taxon>Araneidae</taxon>
        <taxon>Araneus</taxon>
    </lineage>
</organism>
<reference evidence="1 2" key="1">
    <citation type="journal article" date="2019" name="Sci. Rep.">
        <title>Orb-weaving spider Araneus ventricosus genome elucidates the spidroin gene catalogue.</title>
        <authorList>
            <person name="Kono N."/>
            <person name="Nakamura H."/>
            <person name="Ohtoshi R."/>
            <person name="Moran D.A.P."/>
            <person name="Shinohara A."/>
            <person name="Yoshida Y."/>
            <person name="Fujiwara M."/>
            <person name="Mori M."/>
            <person name="Tomita M."/>
            <person name="Arakawa K."/>
        </authorList>
    </citation>
    <scope>NUCLEOTIDE SEQUENCE [LARGE SCALE GENOMIC DNA]</scope>
</reference>
<name>A0A4Y2AMB8_ARAVE</name>
<evidence type="ECO:0000313" key="1">
    <source>
        <dbReference type="EMBL" id="GBL81012.1"/>
    </source>
</evidence>
<sequence length="99" mass="10885">MSVGSHGNRIRRGKGRFARRKNRRLCSLAGKAQQHQRNGKVYGMVGRVGPCSKQKSANFVLQEDKARIGGKKDIPMLLCARPALFLGKMVGNGSSWCLT</sequence>
<dbReference type="Proteomes" id="UP000499080">
    <property type="component" value="Unassembled WGS sequence"/>
</dbReference>
<keyword evidence="2" id="KW-1185">Reference proteome</keyword>
<proteinExistence type="predicted"/>
<protein>
    <submittedName>
        <fullName evidence="1">Uncharacterized protein</fullName>
    </submittedName>
</protein>
<evidence type="ECO:0000313" key="2">
    <source>
        <dbReference type="Proteomes" id="UP000499080"/>
    </source>
</evidence>
<comment type="caution">
    <text evidence="1">The sequence shown here is derived from an EMBL/GenBank/DDBJ whole genome shotgun (WGS) entry which is preliminary data.</text>
</comment>
<dbReference type="EMBL" id="BGPR01000024">
    <property type="protein sequence ID" value="GBL81012.1"/>
    <property type="molecule type" value="Genomic_DNA"/>
</dbReference>
<accession>A0A4Y2AMB8</accession>
<dbReference type="AlphaFoldDB" id="A0A4Y2AMB8"/>